<reference evidence="1" key="1">
    <citation type="journal article" date="2014" name="Nat. Commun.">
        <title>The tobacco genome sequence and its comparison with those of tomato and potato.</title>
        <authorList>
            <person name="Sierro N."/>
            <person name="Battey J.N."/>
            <person name="Ouadi S."/>
            <person name="Bakaher N."/>
            <person name="Bovet L."/>
            <person name="Willig A."/>
            <person name="Goepfert S."/>
            <person name="Peitsch M.C."/>
            <person name="Ivanov N.V."/>
        </authorList>
    </citation>
    <scope>NUCLEOTIDE SEQUENCE [LARGE SCALE GENOMIC DNA]</scope>
</reference>
<reference evidence="2" key="2">
    <citation type="submission" date="2025-08" db="UniProtKB">
        <authorList>
            <consortium name="RefSeq"/>
        </authorList>
    </citation>
    <scope>IDENTIFICATION</scope>
    <source>
        <tissue evidence="2">Leaf</tissue>
    </source>
</reference>
<accession>A0AC58SHQ1</accession>
<name>A0AC58SHQ1_TOBAC</name>
<gene>
    <name evidence="2" type="primary">LOC107823736</name>
</gene>
<organism evidence="1 2">
    <name type="scientific">Nicotiana tabacum</name>
    <name type="common">Common tobacco</name>
    <dbReference type="NCBI Taxonomy" id="4097"/>
    <lineage>
        <taxon>Eukaryota</taxon>
        <taxon>Viridiplantae</taxon>
        <taxon>Streptophyta</taxon>
        <taxon>Embryophyta</taxon>
        <taxon>Tracheophyta</taxon>
        <taxon>Spermatophyta</taxon>
        <taxon>Magnoliopsida</taxon>
        <taxon>eudicotyledons</taxon>
        <taxon>Gunneridae</taxon>
        <taxon>Pentapetalae</taxon>
        <taxon>asterids</taxon>
        <taxon>lamiids</taxon>
        <taxon>Solanales</taxon>
        <taxon>Solanaceae</taxon>
        <taxon>Nicotianoideae</taxon>
        <taxon>Nicotianeae</taxon>
        <taxon>Nicotiana</taxon>
    </lineage>
</organism>
<dbReference type="Proteomes" id="UP000790787">
    <property type="component" value="Chromosome 13"/>
</dbReference>
<keyword evidence="1" id="KW-1185">Reference proteome</keyword>
<proteinExistence type="predicted"/>
<dbReference type="RefSeq" id="XP_075084497.1">
    <property type="nucleotide sequence ID" value="XM_075228396.1"/>
</dbReference>
<evidence type="ECO:0000313" key="2">
    <source>
        <dbReference type="RefSeq" id="XP_075084497.1"/>
    </source>
</evidence>
<evidence type="ECO:0000313" key="1">
    <source>
        <dbReference type="Proteomes" id="UP000790787"/>
    </source>
</evidence>
<sequence length="107" mass="12308">MKYVKLYKFHGSQEDESSSSIDKNELADDKQMVKRFKAAMQKVILKFESKKSQAELNEMCTALIIYIGSEPSYALNPDWEGVRSTRTRTNLTLFHSLKATDFCCLET</sequence>
<protein>
    <submittedName>
        <fullName evidence="2">Uncharacterized protein LOC107823736 isoform X1</fullName>
    </submittedName>
</protein>